<evidence type="ECO:0000313" key="3">
    <source>
        <dbReference type="Proteomes" id="UP001497444"/>
    </source>
</evidence>
<evidence type="ECO:0000313" key="2">
    <source>
        <dbReference type="EMBL" id="CAK9258004.1"/>
    </source>
</evidence>
<organism evidence="2 3">
    <name type="scientific">Sphagnum jensenii</name>
    <dbReference type="NCBI Taxonomy" id="128206"/>
    <lineage>
        <taxon>Eukaryota</taxon>
        <taxon>Viridiplantae</taxon>
        <taxon>Streptophyta</taxon>
        <taxon>Embryophyta</taxon>
        <taxon>Bryophyta</taxon>
        <taxon>Sphagnophytina</taxon>
        <taxon>Sphagnopsida</taxon>
        <taxon>Sphagnales</taxon>
        <taxon>Sphagnaceae</taxon>
        <taxon>Sphagnum</taxon>
    </lineage>
</organism>
<proteinExistence type="predicted"/>
<name>A0ABP0VU37_9BRYO</name>
<dbReference type="Proteomes" id="UP001497444">
    <property type="component" value="Chromosome 11"/>
</dbReference>
<feature type="region of interest" description="Disordered" evidence="1">
    <location>
        <begin position="1"/>
        <end position="20"/>
    </location>
</feature>
<protein>
    <submittedName>
        <fullName evidence="2">Uncharacterized protein</fullName>
    </submittedName>
</protein>
<gene>
    <name evidence="2" type="ORF">CSSPJE1EN1_LOCUS3482</name>
</gene>
<keyword evidence="3" id="KW-1185">Reference proteome</keyword>
<dbReference type="EMBL" id="OZ020106">
    <property type="protein sequence ID" value="CAK9258004.1"/>
    <property type="molecule type" value="Genomic_DNA"/>
</dbReference>
<evidence type="ECO:0000256" key="1">
    <source>
        <dbReference type="SAM" id="MobiDB-lite"/>
    </source>
</evidence>
<sequence length="79" mass="8992">MGHPIGNHVIPKEDFPRTSKSGETTLKQFLFAQKQTIKLWESLPHTDHWVDGIAYGIPNHLHIEDGFTIDEIPFGDFHG</sequence>
<reference evidence="2" key="1">
    <citation type="submission" date="2024-02" db="EMBL/GenBank/DDBJ databases">
        <authorList>
            <consortium name="ELIXIR-Norway"/>
            <consortium name="Elixir Norway"/>
        </authorList>
    </citation>
    <scope>NUCLEOTIDE SEQUENCE</scope>
</reference>
<accession>A0ABP0VU37</accession>